<dbReference type="AlphaFoldDB" id="A0AAD5U2Q2"/>
<dbReference type="SUPFAM" id="SSF103473">
    <property type="entry name" value="MFS general substrate transporter"/>
    <property type="match status" value="1"/>
</dbReference>
<comment type="similarity">
    <text evidence="2">Belongs to the major facilitator superfamily. Folate-biopterin transporter (TC 2.A.71) family.</text>
</comment>
<feature type="transmembrane region" description="Helical" evidence="7">
    <location>
        <begin position="432"/>
        <end position="452"/>
    </location>
</feature>
<dbReference type="InterPro" id="IPR036259">
    <property type="entry name" value="MFS_trans_sf"/>
</dbReference>
<protein>
    <submittedName>
        <fullName evidence="8">Uncharacterized protein</fullName>
    </submittedName>
</protein>
<dbReference type="GO" id="GO:0016020">
    <property type="term" value="C:membrane"/>
    <property type="evidence" value="ECO:0007669"/>
    <property type="project" value="UniProtKB-SubCell"/>
</dbReference>
<evidence type="ECO:0000256" key="6">
    <source>
        <dbReference type="ARBA" id="ARBA00023136"/>
    </source>
</evidence>
<evidence type="ECO:0000256" key="3">
    <source>
        <dbReference type="ARBA" id="ARBA00022448"/>
    </source>
</evidence>
<dbReference type="InterPro" id="IPR039309">
    <property type="entry name" value="BT1"/>
</dbReference>
<proteinExistence type="inferred from homology"/>
<gene>
    <name evidence="8" type="ORF">HK099_005212</name>
</gene>
<dbReference type="Pfam" id="PF03092">
    <property type="entry name" value="BT1"/>
    <property type="match status" value="1"/>
</dbReference>
<feature type="transmembrane region" description="Helical" evidence="7">
    <location>
        <begin position="106"/>
        <end position="126"/>
    </location>
</feature>
<evidence type="ECO:0000256" key="7">
    <source>
        <dbReference type="SAM" id="Phobius"/>
    </source>
</evidence>
<keyword evidence="5 7" id="KW-1133">Transmembrane helix</keyword>
<sequence length="484" mass="53231">MGRSIKSIAHAHLVQPFLDLHRFFVESGKKVGLIFVVITAGVYFLQGFRDYALGDGIVWMFEEEFKLTPAEITNVDSTINIPWNIKMIYGLIFDSFPIFHRHDQPYLFLAAGMQFLGFLGIAIPSFSSTSGAATGFFFLFSMGIAASDVLADAMIVKKAKILGKAGGADFQTLCWISLQFGVLIGTPVSSTIVGDGSGARSLYAYVYTVSSGLVFIAAFFLTEKPSKVKTGPKFLFNQIRILLKAALFDMKIFLPILWILLNGAVIADMSTPMALWKRQEINISPAVQGYLSMGGTISAIVGMALYARYFKETPFRKILFWTQFLLTIVSFFDIMLVKRWNVAIGLPDLPFLFGGRVITYAISYLQQIPFLVMAAQLCPDGIEATFFATLMSCSNGGGNIARKWSALLIDALGMTPRKVDGKRVVNFQNLELGLWISLGGVALGGLLVFILIPNTAHIFPEKEAREAELEASEAAEKGEKSEKI</sequence>
<comment type="caution">
    <text evidence="8">The sequence shown here is derived from an EMBL/GenBank/DDBJ whole genome shotgun (WGS) entry which is preliminary data.</text>
</comment>
<feature type="transmembrane region" description="Helical" evidence="7">
    <location>
        <begin position="31"/>
        <end position="48"/>
    </location>
</feature>
<dbReference type="PANTHER" id="PTHR31585">
    <property type="entry name" value="FOLATE-BIOPTERIN TRANSPORTER 1, CHLOROPLASTIC"/>
    <property type="match status" value="1"/>
</dbReference>
<feature type="transmembrane region" description="Helical" evidence="7">
    <location>
        <begin position="202"/>
        <end position="221"/>
    </location>
</feature>
<evidence type="ECO:0000256" key="4">
    <source>
        <dbReference type="ARBA" id="ARBA00022692"/>
    </source>
</evidence>
<feature type="transmembrane region" description="Helical" evidence="7">
    <location>
        <begin position="241"/>
        <end position="267"/>
    </location>
</feature>
<accession>A0AAD5U2Q2</accession>
<dbReference type="PANTHER" id="PTHR31585:SF0">
    <property type="entry name" value="FOLATE-BIOPTERIN TRANSPORTER 1, CHLOROPLASTIC"/>
    <property type="match status" value="1"/>
</dbReference>
<keyword evidence="9" id="KW-1185">Reference proteome</keyword>
<evidence type="ECO:0000256" key="1">
    <source>
        <dbReference type="ARBA" id="ARBA00004141"/>
    </source>
</evidence>
<dbReference type="Proteomes" id="UP001211065">
    <property type="component" value="Unassembled WGS sequence"/>
</dbReference>
<feature type="transmembrane region" description="Helical" evidence="7">
    <location>
        <begin position="132"/>
        <end position="151"/>
    </location>
</feature>
<reference evidence="8" key="1">
    <citation type="submission" date="2020-05" db="EMBL/GenBank/DDBJ databases">
        <title>Phylogenomic resolution of chytrid fungi.</title>
        <authorList>
            <person name="Stajich J.E."/>
            <person name="Amses K."/>
            <person name="Simmons R."/>
            <person name="Seto K."/>
            <person name="Myers J."/>
            <person name="Bonds A."/>
            <person name="Quandt C.A."/>
            <person name="Barry K."/>
            <person name="Liu P."/>
            <person name="Grigoriev I."/>
            <person name="Longcore J.E."/>
            <person name="James T.Y."/>
        </authorList>
    </citation>
    <scope>NUCLEOTIDE SEQUENCE</scope>
    <source>
        <strain evidence="8">JEL0476</strain>
    </source>
</reference>
<organism evidence="8 9">
    <name type="scientific">Clydaea vesicula</name>
    <dbReference type="NCBI Taxonomy" id="447962"/>
    <lineage>
        <taxon>Eukaryota</taxon>
        <taxon>Fungi</taxon>
        <taxon>Fungi incertae sedis</taxon>
        <taxon>Chytridiomycota</taxon>
        <taxon>Chytridiomycota incertae sedis</taxon>
        <taxon>Chytridiomycetes</taxon>
        <taxon>Lobulomycetales</taxon>
        <taxon>Lobulomycetaceae</taxon>
        <taxon>Clydaea</taxon>
    </lineage>
</organism>
<evidence type="ECO:0000313" key="8">
    <source>
        <dbReference type="EMBL" id="KAJ3218019.1"/>
    </source>
</evidence>
<keyword evidence="4 7" id="KW-0812">Transmembrane</keyword>
<evidence type="ECO:0000256" key="5">
    <source>
        <dbReference type="ARBA" id="ARBA00022989"/>
    </source>
</evidence>
<comment type="subcellular location">
    <subcellularLocation>
        <location evidence="1">Membrane</location>
        <topology evidence="1">Multi-pass membrane protein</topology>
    </subcellularLocation>
</comment>
<evidence type="ECO:0000256" key="2">
    <source>
        <dbReference type="ARBA" id="ARBA00007015"/>
    </source>
</evidence>
<keyword evidence="3" id="KW-0813">Transport</keyword>
<feature type="transmembrane region" description="Helical" evidence="7">
    <location>
        <begin position="287"/>
        <end position="306"/>
    </location>
</feature>
<dbReference type="EMBL" id="JADGJW010000399">
    <property type="protein sequence ID" value="KAJ3218019.1"/>
    <property type="molecule type" value="Genomic_DNA"/>
</dbReference>
<evidence type="ECO:0000313" key="9">
    <source>
        <dbReference type="Proteomes" id="UP001211065"/>
    </source>
</evidence>
<keyword evidence="6 7" id="KW-0472">Membrane</keyword>
<feature type="transmembrane region" description="Helical" evidence="7">
    <location>
        <begin position="318"/>
        <end position="337"/>
    </location>
</feature>
<name>A0AAD5U2Q2_9FUNG</name>